<dbReference type="AlphaFoldDB" id="A0A2P4XGX6"/>
<dbReference type="OrthoDB" id="98645at2759"/>
<sequence>MPKVAQTTAQIFRVARRKKKGLQLLSVIWYEWFTAVPRVYRSRSVKKATLYEFRHIAGYMMVYYRFKLDALSPAFKSEVLELSEEVQTQAPAVLKANGSSAFAAGTALKALRKHDKAGKLDTHIALFHERVHSGSIVDPTPSSALPSLIRLQLKQKTTNKN</sequence>
<keyword evidence="2" id="KW-1185">Reference proteome</keyword>
<proteinExistence type="predicted"/>
<protein>
    <submittedName>
        <fullName evidence="1">Uncharacterized protein</fullName>
    </submittedName>
</protein>
<comment type="caution">
    <text evidence="1">The sequence shown here is derived from an EMBL/GenBank/DDBJ whole genome shotgun (WGS) entry which is preliminary data.</text>
</comment>
<dbReference type="Proteomes" id="UP000237271">
    <property type="component" value="Unassembled WGS sequence"/>
</dbReference>
<evidence type="ECO:0000313" key="1">
    <source>
        <dbReference type="EMBL" id="POM64793.1"/>
    </source>
</evidence>
<reference evidence="1 2" key="1">
    <citation type="journal article" date="2017" name="Genome Biol. Evol.">
        <title>Phytophthora megakarya and P. palmivora, closely related causal agents of cacao black pod rot, underwent increases in genome sizes and gene numbers by different mechanisms.</title>
        <authorList>
            <person name="Ali S.S."/>
            <person name="Shao J."/>
            <person name="Lary D.J."/>
            <person name="Kronmiller B."/>
            <person name="Shen D."/>
            <person name="Strem M.D."/>
            <person name="Amoako-Attah I."/>
            <person name="Akrofi A.Y."/>
            <person name="Begoude B.A."/>
            <person name="Ten Hoopen G.M."/>
            <person name="Coulibaly K."/>
            <person name="Kebe B.I."/>
            <person name="Melnick R.L."/>
            <person name="Guiltinan M.J."/>
            <person name="Tyler B.M."/>
            <person name="Meinhardt L.W."/>
            <person name="Bailey B.A."/>
        </authorList>
    </citation>
    <scope>NUCLEOTIDE SEQUENCE [LARGE SCALE GENOMIC DNA]</scope>
    <source>
        <strain evidence="2">sbr112.9</strain>
    </source>
</reference>
<accession>A0A2P4XGX6</accession>
<name>A0A2P4XGX6_9STRA</name>
<evidence type="ECO:0000313" key="2">
    <source>
        <dbReference type="Proteomes" id="UP000237271"/>
    </source>
</evidence>
<gene>
    <name evidence="1" type="ORF">PHPALM_19622</name>
</gene>
<dbReference type="EMBL" id="NCKW01011052">
    <property type="protein sequence ID" value="POM64793.1"/>
    <property type="molecule type" value="Genomic_DNA"/>
</dbReference>
<organism evidence="1 2">
    <name type="scientific">Phytophthora palmivora</name>
    <dbReference type="NCBI Taxonomy" id="4796"/>
    <lineage>
        <taxon>Eukaryota</taxon>
        <taxon>Sar</taxon>
        <taxon>Stramenopiles</taxon>
        <taxon>Oomycota</taxon>
        <taxon>Peronosporomycetes</taxon>
        <taxon>Peronosporales</taxon>
        <taxon>Peronosporaceae</taxon>
        <taxon>Phytophthora</taxon>
    </lineage>
</organism>